<dbReference type="Pfam" id="PF08276">
    <property type="entry name" value="PAN_2"/>
    <property type="match status" value="1"/>
</dbReference>
<dbReference type="InterPro" id="IPR036426">
    <property type="entry name" value="Bulb-type_lectin_dom_sf"/>
</dbReference>
<dbReference type="FunFam" id="3.30.200.20:FF:000195">
    <property type="entry name" value="G-type lectin S-receptor-like serine/threonine-protein kinase"/>
    <property type="match status" value="1"/>
</dbReference>
<dbReference type="Pfam" id="PF00954">
    <property type="entry name" value="S_locus_glycop"/>
    <property type="match status" value="1"/>
</dbReference>
<dbReference type="GO" id="GO:0016020">
    <property type="term" value="C:membrane"/>
    <property type="evidence" value="ECO:0007669"/>
    <property type="project" value="UniProtKB-SubCell"/>
</dbReference>
<comment type="catalytic activity">
    <reaction evidence="15 17">
        <text>L-threonyl-[protein] + ATP = O-phospho-L-threonyl-[protein] + ADP + H(+)</text>
        <dbReference type="Rhea" id="RHEA:46608"/>
        <dbReference type="Rhea" id="RHEA-COMP:11060"/>
        <dbReference type="Rhea" id="RHEA-COMP:11605"/>
        <dbReference type="ChEBI" id="CHEBI:15378"/>
        <dbReference type="ChEBI" id="CHEBI:30013"/>
        <dbReference type="ChEBI" id="CHEBI:30616"/>
        <dbReference type="ChEBI" id="CHEBI:61977"/>
        <dbReference type="ChEBI" id="CHEBI:456216"/>
        <dbReference type="EC" id="2.7.11.1"/>
    </reaction>
</comment>
<evidence type="ECO:0000256" key="9">
    <source>
        <dbReference type="ARBA" id="ARBA00022840"/>
    </source>
</evidence>
<comment type="subcellular location">
    <subcellularLocation>
        <location evidence="1">Membrane</location>
        <topology evidence="1">Single-pass type I membrane protein</topology>
    </subcellularLocation>
</comment>
<keyword evidence="22" id="KW-0430">Lectin</keyword>
<feature type="domain" description="Bulb-type lectin" evidence="20">
    <location>
        <begin position="27"/>
        <end position="150"/>
    </location>
</feature>
<dbReference type="Gene3D" id="2.90.10.10">
    <property type="entry name" value="Bulb-type lectin domain"/>
    <property type="match status" value="1"/>
</dbReference>
<dbReference type="GO" id="GO:0004674">
    <property type="term" value="F:protein serine/threonine kinase activity"/>
    <property type="evidence" value="ECO:0007669"/>
    <property type="project" value="UniProtKB-KW"/>
</dbReference>
<dbReference type="GO" id="GO:0048544">
    <property type="term" value="P:recognition of pollen"/>
    <property type="evidence" value="ECO:0007669"/>
    <property type="project" value="InterPro"/>
</dbReference>
<dbReference type="PANTHER" id="PTHR32444:SF183">
    <property type="entry name" value="APPLE DOMAIN-CONTAINING PROTEIN"/>
    <property type="match status" value="1"/>
</dbReference>
<comment type="catalytic activity">
    <reaction evidence="16 17">
        <text>L-seryl-[protein] + ATP = O-phospho-L-seryl-[protein] + ADP + H(+)</text>
        <dbReference type="Rhea" id="RHEA:17989"/>
        <dbReference type="Rhea" id="RHEA-COMP:9863"/>
        <dbReference type="Rhea" id="RHEA-COMP:11604"/>
        <dbReference type="ChEBI" id="CHEBI:15378"/>
        <dbReference type="ChEBI" id="CHEBI:29999"/>
        <dbReference type="ChEBI" id="CHEBI:30616"/>
        <dbReference type="ChEBI" id="CHEBI:83421"/>
        <dbReference type="ChEBI" id="CHEBI:456216"/>
        <dbReference type="EC" id="2.7.11.1"/>
    </reaction>
</comment>
<dbReference type="FunFam" id="2.90.10.10:FF:000004">
    <property type="entry name" value="G-type lectin S-receptor-like serine/threonine-protein kinase"/>
    <property type="match status" value="1"/>
</dbReference>
<dbReference type="PROSITE" id="PS50927">
    <property type="entry name" value="BULB_LECTIN"/>
    <property type="match status" value="1"/>
</dbReference>
<feature type="domain" description="Protein kinase" evidence="19">
    <location>
        <begin position="457"/>
        <end position="742"/>
    </location>
</feature>
<keyword evidence="14" id="KW-0325">Glycoprotein</keyword>
<dbReference type="FunFam" id="1.10.510.10:FF:000060">
    <property type="entry name" value="G-type lectin S-receptor-like serine/threonine-protein kinase"/>
    <property type="match status" value="1"/>
</dbReference>
<name>A0A830C4J7_9LAMI</name>
<dbReference type="Gene3D" id="3.50.4.10">
    <property type="entry name" value="Hepatocyte Growth Factor"/>
    <property type="match status" value="1"/>
</dbReference>
<proteinExistence type="inferred from homology"/>
<keyword evidence="7 17" id="KW-0547">Nucleotide-binding</keyword>
<dbReference type="PANTHER" id="PTHR32444">
    <property type="entry name" value="BULB-TYPE LECTIN DOMAIN-CONTAINING PROTEIN"/>
    <property type="match status" value="1"/>
</dbReference>
<keyword evidence="4 17" id="KW-0808">Transferase</keyword>
<dbReference type="Pfam" id="PF11883">
    <property type="entry name" value="DUF3403"/>
    <property type="match status" value="1"/>
</dbReference>
<keyword evidence="6 18" id="KW-0732">Signal</keyword>
<dbReference type="InterPro" id="IPR000719">
    <property type="entry name" value="Prot_kinase_dom"/>
</dbReference>
<dbReference type="Gene3D" id="1.10.510.10">
    <property type="entry name" value="Transferase(Phosphotransferase) domain 1"/>
    <property type="match status" value="1"/>
</dbReference>
<gene>
    <name evidence="22" type="ORF">PHJA_001169400</name>
</gene>
<dbReference type="GO" id="GO:0030246">
    <property type="term" value="F:carbohydrate binding"/>
    <property type="evidence" value="ECO:0007669"/>
    <property type="project" value="UniProtKB-KW"/>
</dbReference>
<keyword evidence="5" id="KW-0812">Transmembrane</keyword>
<evidence type="ECO:0000256" key="3">
    <source>
        <dbReference type="ARBA" id="ARBA00022553"/>
    </source>
</evidence>
<dbReference type="Gene3D" id="3.30.200.20">
    <property type="entry name" value="Phosphorylase Kinase, domain 1"/>
    <property type="match status" value="1"/>
</dbReference>
<keyword evidence="23" id="KW-1185">Reference proteome</keyword>
<evidence type="ECO:0000256" key="6">
    <source>
        <dbReference type="ARBA" id="ARBA00022729"/>
    </source>
</evidence>
<evidence type="ECO:0000256" key="2">
    <source>
        <dbReference type="ARBA" id="ARBA00022527"/>
    </source>
</evidence>
<dbReference type="Pfam" id="PF07714">
    <property type="entry name" value="PK_Tyr_Ser-Thr"/>
    <property type="match status" value="1"/>
</dbReference>
<keyword evidence="12" id="KW-1015">Disulfide bond</keyword>
<evidence type="ECO:0000259" key="21">
    <source>
        <dbReference type="PROSITE" id="PS50948"/>
    </source>
</evidence>
<accession>A0A830C4J7</accession>
<evidence type="ECO:0000259" key="20">
    <source>
        <dbReference type="PROSITE" id="PS50927"/>
    </source>
</evidence>
<dbReference type="SMART" id="SM00220">
    <property type="entry name" value="S_TKc"/>
    <property type="match status" value="1"/>
</dbReference>
<feature type="signal peptide" evidence="18">
    <location>
        <begin position="1"/>
        <end position="26"/>
    </location>
</feature>
<evidence type="ECO:0000256" key="13">
    <source>
        <dbReference type="ARBA" id="ARBA00023170"/>
    </source>
</evidence>
<keyword evidence="10" id="KW-1133">Transmembrane helix</keyword>
<evidence type="ECO:0000256" key="12">
    <source>
        <dbReference type="ARBA" id="ARBA00023157"/>
    </source>
</evidence>
<dbReference type="InterPro" id="IPR011009">
    <property type="entry name" value="Kinase-like_dom_sf"/>
</dbReference>
<evidence type="ECO:0000256" key="11">
    <source>
        <dbReference type="ARBA" id="ARBA00023136"/>
    </source>
</evidence>
<comment type="caution">
    <text evidence="22">The sequence shown here is derived from an EMBL/GenBank/DDBJ whole genome shotgun (WGS) entry which is preliminary data.</text>
</comment>
<dbReference type="AlphaFoldDB" id="A0A830C4J7"/>
<evidence type="ECO:0000259" key="19">
    <source>
        <dbReference type="PROSITE" id="PS50011"/>
    </source>
</evidence>
<evidence type="ECO:0000313" key="22">
    <source>
        <dbReference type="EMBL" id="GFP90255.1"/>
    </source>
</evidence>
<dbReference type="InterPro" id="IPR024171">
    <property type="entry name" value="SRK-like_kinase"/>
</dbReference>
<dbReference type="FunFam" id="3.50.4.10:FF:000002">
    <property type="entry name" value="G-type lectin S-receptor-like serine/threonine-protein kinase"/>
    <property type="match status" value="1"/>
</dbReference>
<dbReference type="PIRSF" id="PIRSF000641">
    <property type="entry name" value="SRK"/>
    <property type="match status" value="1"/>
</dbReference>
<dbReference type="OrthoDB" id="785331at2759"/>
<evidence type="ECO:0000256" key="7">
    <source>
        <dbReference type="ARBA" id="ARBA00022741"/>
    </source>
</evidence>
<dbReference type="CDD" id="cd14066">
    <property type="entry name" value="STKc_IRAK"/>
    <property type="match status" value="1"/>
</dbReference>
<dbReference type="InterPro" id="IPR003609">
    <property type="entry name" value="Pan_app"/>
</dbReference>
<dbReference type="GO" id="GO:0005524">
    <property type="term" value="F:ATP binding"/>
    <property type="evidence" value="ECO:0007669"/>
    <property type="project" value="UniProtKB-KW"/>
</dbReference>
<evidence type="ECO:0000256" key="15">
    <source>
        <dbReference type="ARBA" id="ARBA00047899"/>
    </source>
</evidence>
<evidence type="ECO:0000256" key="14">
    <source>
        <dbReference type="ARBA" id="ARBA00023180"/>
    </source>
</evidence>
<evidence type="ECO:0000256" key="5">
    <source>
        <dbReference type="ARBA" id="ARBA00022692"/>
    </source>
</evidence>
<dbReference type="Pfam" id="PF01453">
    <property type="entry name" value="B_lectin"/>
    <property type="match status" value="1"/>
</dbReference>
<dbReference type="Proteomes" id="UP000653305">
    <property type="component" value="Unassembled WGS sequence"/>
</dbReference>
<dbReference type="InterPro" id="IPR021820">
    <property type="entry name" value="S-locus_recpt_kinase_C"/>
</dbReference>
<organism evidence="22 23">
    <name type="scientific">Phtheirospermum japonicum</name>
    <dbReference type="NCBI Taxonomy" id="374723"/>
    <lineage>
        <taxon>Eukaryota</taxon>
        <taxon>Viridiplantae</taxon>
        <taxon>Streptophyta</taxon>
        <taxon>Embryophyta</taxon>
        <taxon>Tracheophyta</taxon>
        <taxon>Spermatophyta</taxon>
        <taxon>Magnoliopsida</taxon>
        <taxon>eudicotyledons</taxon>
        <taxon>Gunneridae</taxon>
        <taxon>Pentapetalae</taxon>
        <taxon>asterids</taxon>
        <taxon>lamiids</taxon>
        <taxon>Lamiales</taxon>
        <taxon>Orobanchaceae</taxon>
        <taxon>Orobanchaceae incertae sedis</taxon>
        <taxon>Phtheirospermum</taxon>
    </lineage>
</organism>
<dbReference type="PROSITE" id="PS00108">
    <property type="entry name" value="PROTEIN_KINASE_ST"/>
    <property type="match status" value="1"/>
</dbReference>
<protein>
    <recommendedName>
        <fullName evidence="17">Receptor-like serine/threonine-protein kinase</fullName>
        <ecNumber evidence="17">2.7.11.1</ecNumber>
    </recommendedName>
</protein>
<feature type="domain" description="Apple" evidence="21">
    <location>
        <begin position="345"/>
        <end position="426"/>
    </location>
</feature>
<keyword evidence="2 17" id="KW-0723">Serine/threonine-protein kinase</keyword>
<dbReference type="PROSITE" id="PS50948">
    <property type="entry name" value="PAN"/>
    <property type="match status" value="1"/>
</dbReference>
<keyword evidence="11" id="KW-0472">Membrane</keyword>
<dbReference type="InterPro" id="IPR001245">
    <property type="entry name" value="Ser-Thr/Tyr_kinase_cat_dom"/>
</dbReference>
<dbReference type="InterPro" id="IPR008271">
    <property type="entry name" value="Ser/Thr_kinase_AS"/>
</dbReference>
<evidence type="ECO:0000256" key="8">
    <source>
        <dbReference type="ARBA" id="ARBA00022777"/>
    </source>
</evidence>
<dbReference type="PROSITE" id="PS50011">
    <property type="entry name" value="PROTEIN_KINASE_DOM"/>
    <property type="match status" value="1"/>
</dbReference>
<dbReference type="CDD" id="cd01098">
    <property type="entry name" value="PAN_AP_plant"/>
    <property type="match status" value="1"/>
</dbReference>
<sequence>MKRSTKASSFLIFLLYFLSTVKNSSAADVINTTQSIRDGETIISWADSFELGFFSPGNSTNRYVGIWYGGDITVRTPIWVANRESPLRQSSGLLTVIQSGQLVIRDQSNNSTIWSSNTSRVARNPIVQLLDSGNLVVREANDDRPENYLWQSFDYPADTLLPGMDYGWNLVTGWERYASSWTSVNDPAPGDYTFHLDITGYPQAVIRRGDAVQSRIGPWNGVRFSGAANVIQNPRRFVTGLFMNSSVVYYREDAIDTSVVSRVTLSPSGVGQRLTWDNRSQEWFSFYRVPSDTCDTYGYCGAHGSCNLGLSPLCGCLERFVPREVESWATSDWSGGCIRRTTLNCQDDVFLRYSGIKMPDSRFTWFNASLNLGECEAVCSRNCSCMAYSNLDIRNGGSGCLLWFGDLVDIRSVSGEEQGIYIRMAASESEGPEESNDEELELPMYDLAIVTKATNSFSNSNKLGEGGFGPVYKGILEDGKEIAVKRLSTTSSQGVDEFKNEVICIAKLQHRNLVKLLGCCIQGQEKMLIYEYMPNKSLDFFLFDTTKSKQLDWQKRFHIINGIARGLLYLHQDSRLRIIHRDLKASNVLLDDDLNPKISDFGLARIFGGNETEANTNRVVGTYGYMSPEYAEEGLFSLKSDVYSFGVVVLEIVSGQRNRGFRHIDKLRNLLGHAWILYKEGRHLELVDPNIVNSVYLNELRRSIHVALLCVQQNPEDRPNMSMVVLMLGSGGVLPEAKQPGFFLERQGFGFEMPTNVNNATSSSNECTITLFEAR</sequence>
<evidence type="ECO:0000256" key="18">
    <source>
        <dbReference type="SAM" id="SignalP"/>
    </source>
</evidence>
<evidence type="ECO:0000313" key="23">
    <source>
        <dbReference type="Proteomes" id="UP000653305"/>
    </source>
</evidence>
<dbReference type="InterPro" id="IPR000858">
    <property type="entry name" value="S_locus_glycoprot_dom"/>
</dbReference>
<evidence type="ECO:0000256" key="17">
    <source>
        <dbReference type="PIRNR" id="PIRNR000641"/>
    </source>
</evidence>
<evidence type="ECO:0000256" key="4">
    <source>
        <dbReference type="ARBA" id="ARBA00022679"/>
    </source>
</evidence>
<reference evidence="22" key="1">
    <citation type="submission" date="2020-07" db="EMBL/GenBank/DDBJ databases">
        <title>Ethylene signaling mediates host invasion by parasitic plants.</title>
        <authorList>
            <person name="Yoshida S."/>
        </authorList>
    </citation>
    <scope>NUCLEOTIDE SEQUENCE</scope>
    <source>
        <strain evidence="22">Okayama</strain>
    </source>
</reference>
<keyword evidence="9 17" id="KW-0067">ATP-binding</keyword>
<keyword evidence="3" id="KW-0597">Phosphoprotein</keyword>
<evidence type="ECO:0000256" key="1">
    <source>
        <dbReference type="ARBA" id="ARBA00004479"/>
    </source>
</evidence>
<keyword evidence="13 22" id="KW-0675">Receptor</keyword>
<keyword evidence="8 17" id="KW-0418">Kinase</keyword>
<feature type="chain" id="PRO_5032318204" description="Receptor-like serine/threonine-protein kinase" evidence="18">
    <location>
        <begin position="27"/>
        <end position="775"/>
    </location>
</feature>
<comment type="similarity">
    <text evidence="17">Belongs to the protein kinase superfamily. Ser/Thr protein kinase family.</text>
</comment>
<dbReference type="EMBL" id="BMAC01000213">
    <property type="protein sequence ID" value="GFP90255.1"/>
    <property type="molecule type" value="Genomic_DNA"/>
</dbReference>
<dbReference type="EC" id="2.7.11.1" evidence="17"/>
<dbReference type="InterPro" id="IPR001480">
    <property type="entry name" value="Bulb-type_lectin_dom"/>
</dbReference>
<dbReference type="SUPFAM" id="SSF56112">
    <property type="entry name" value="Protein kinase-like (PK-like)"/>
    <property type="match status" value="1"/>
</dbReference>
<evidence type="ECO:0000256" key="16">
    <source>
        <dbReference type="ARBA" id="ARBA00048679"/>
    </source>
</evidence>
<dbReference type="SMART" id="SM00108">
    <property type="entry name" value="B_lectin"/>
    <property type="match status" value="1"/>
</dbReference>
<dbReference type="SUPFAM" id="SSF51110">
    <property type="entry name" value="alpha-D-mannose-specific plant lectins"/>
    <property type="match status" value="1"/>
</dbReference>
<dbReference type="SMART" id="SM00473">
    <property type="entry name" value="PAN_AP"/>
    <property type="match status" value="1"/>
</dbReference>
<dbReference type="CDD" id="cd00028">
    <property type="entry name" value="B_lectin"/>
    <property type="match status" value="1"/>
</dbReference>
<evidence type="ECO:0000256" key="10">
    <source>
        <dbReference type="ARBA" id="ARBA00022989"/>
    </source>
</evidence>